<dbReference type="AlphaFoldDB" id="M2T402"/>
<evidence type="ECO:0000313" key="2">
    <source>
        <dbReference type="Proteomes" id="UP000016934"/>
    </source>
</evidence>
<reference evidence="1 2" key="1">
    <citation type="journal article" date="2012" name="PLoS Pathog.">
        <title>Diverse lifestyles and strategies of plant pathogenesis encoded in the genomes of eighteen Dothideomycetes fungi.</title>
        <authorList>
            <person name="Ohm R.A."/>
            <person name="Feau N."/>
            <person name="Henrissat B."/>
            <person name="Schoch C.L."/>
            <person name="Horwitz B.A."/>
            <person name="Barry K.W."/>
            <person name="Condon B.J."/>
            <person name="Copeland A.C."/>
            <person name="Dhillon B."/>
            <person name="Glaser F."/>
            <person name="Hesse C.N."/>
            <person name="Kosti I."/>
            <person name="LaButti K."/>
            <person name="Lindquist E.A."/>
            <person name="Lucas S."/>
            <person name="Salamov A.A."/>
            <person name="Bradshaw R.E."/>
            <person name="Ciuffetti L."/>
            <person name="Hamelin R.C."/>
            <person name="Kema G.H.J."/>
            <person name="Lawrence C."/>
            <person name="Scott J.A."/>
            <person name="Spatafora J.W."/>
            <person name="Turgeon B.G."/>
            <person name="de Wit P.J.G.M."/>
            <person name="Zhong S."/>
            <person name="Goodwin S.B."/>
            <person name="Grigoriev I.V."/>
        </authorList>
    </citation>
    <scope>NUCLEOTIDE SEQUENCE [LARGE SCALE GENOMIC DNA]</scope>
    <source>
        <strain evidence="2">ND90Pr / ATCC 201652</strain>
    </source>
</reference>
<dbReference type="EMBL" id="KB445643">
    <property type="protein sequence ID" value="EMD63981.1"/>
    <property type="molecule type" value="Genomic_DNA"/>
</dbReference>
<sequence length="171" mass="18738">MGIVWHSDRDFFGIGHIELQCEMIPGQLVITEPKEYTTPEFSAANDTACPFLPTHIPRVSPTKAVVDIDSRLPSLYHWKSIRIPLGLSFDHDQDSGKQPCKLLLSSMSSPSVTDISHSTIQAALNREPKPSPPAAELLRKARLQLGICNTAGKNLSTSLSEPSISLVCQHI</sequence>
<dbReference type="HOGENOM" id="CLU_1562752_0_0_1"/>
<dbReference type="KEGG" id="bsc:COCSADRAFT_26195"/>
<dbReference type="GeneID" id="19135442"/>
<proteinExistence type="predicted"/>
<protein>
    <submittedName>
        <fullName evidence="1">Uncharacterized protein</fullName>
    </submittedName>
</protein>
<gene>
    <name evidence="1" type="ORF">COCSADRAFT_26195</name>
</gene>
<keyword evidence="2" id="KW-1185">Reference proteome</keyword>
<accession>M2T402</accession>
<evidence type="ECO:0000313" key="1">
    <source>
        <dbReference type="EMBL" id="EMD63981.1"/>
    </source>
</evidence>
<name>M2T402_COCSN</name>
<organism evidence="1 2">
    <name type="scientific">Cochliobolus sativus (strain ND90Pr / ATCC 201652)</name>
    <name type="common">Common root rot and spot blotch fungus</name>
    <name type="synonym">Bipolaris sorokiniana</name>
    <dbReference type="NCBI Taxonomy" id="665912"/>
    <lineage>
        <taxon>Eukaryota</taxon>
        <taxon>Fungi</taxon>
        <taxon>Dikarya</taxon>
        <taxon>Ascomycota</taxon>
        <taxon>Pezizomycotina</taxon>
        <taxon>Dothideomycetes</taxon>
        <taxon>Pleosporomycetidae</taxon>
        <taxon>Pleosporales</taxon>
        <taxon>Pleosporineae</taxon>
        <taxon>Pleosporaceae</taxon>
        <taxon>Bipolaris</taxon>
    </lineage>
</organism>
<reference evidence="2" key="2">
    <citation type="journal article" date="2013" name="PLoS Genet.">
        <title>Comparative genome structure, secondary metabolite, and effector coding capacity across Cochliobolus pathogens.</title>
        <authorList>
            <person name="Condon B.J."/>
            <person name="Leng Y."/>
            <person name="Wu D."/>
            <person name="Bushley K.E."/>
            <person name="Ohm R.A."/>
            <person name="Otillar R."/>
            <person name="Martin J."/>
            <person name="Schackwitz W."/>
            <person name="Grimwood J."/>
            <person name="MohdZainudin N."/>
            <person name="Xue C."/>
            <person name="Wang R."/>
            <person name="Manning V.A."/>
            <person name="Dhillon B."/>
            <person name="Tu Z.J."/>
            <person name="Steffenson B.J."/>
            <person name="Salamov A."/>
            <person name="Sun H."/>
            <person name="Lowry S."/>
            <person name="LaButti K."/>
            <person name="Han J."/>
            <person name="Copeland A."/>
            <person name="Lindquist E."/>
            <person name="Barry K."/>
            <person name="Schmutz J."/>
            <person name="Baker S.E."/>
            <person name="Ciuffetti L.M."/>
            <person name="Grigoriev I.V."/>
            <person name="Zhong S."/>
            <person name="Turgeon B.G."/>
        </authorList>
    </citation>
    <scope>NUCLEOTIDE SEQUENCE [LARGE SCALE GENOMIC DNA]</scope>
    <source>
        <strain evidence="2">ND90Pr / ATCC 201652</strain>
    </source>
</reference>
<dbReference type="RefSeq" id="XP_007699710.1">
    <property type="nucleotide sequence ID" value="XM_007701520.1"/>
</dbReference>
<dbReference type="Proteomes" id="UP000016934">
    <property type="component" value="Unassembled WGS sequence"/>
</dbReference>